<evidence type="ECO:0000259" key="4">
    <source>
        <dbReference type="Pfam" id="PF06985"/>
    </source>
</evidence>
<gene>
    <name evidence="5" type="ORF">FHL15_005556</name>
</gene>
<feature type="repeat" description="TPR" evidence="1">
    <location>
        <begin position="984"/>
        <end position="1017"/>
    </location>
</feature>
<dbReference type="PRINTS" id="PR00364">
    <property type="entry name" value="DISEASERSIST"/>
</dbReference>
<evidence type="ECO:0000313" key="6">
    <source>
        <dbReference type="Proteomes" id="UP000319160"/>
    </source>
</evidence>
<evidence type="ECO:0008006" key="7">
    <source>
        <dbReference type="Google" id="ProtNLM"/>
    </source>
</evidence>
<dbReference type="Pfam" id="PF13374">
    <property type="entry name" value="TPR_10"/>
    <property type="match status" value="2"/>
</dbReference>
<feature type="region of interest" description="Disordered" evidence="2">
    <location>
        <begin position="1"/>
        <end position="140"/>
    </location>
</feature>
<feature type="compositionally biased region" description="Gly residues" evidence="2">
    <location>
        <begin position="9"/>
        <end position="18"/>
    </location>
</feature>
<dbReference type="SUPFAM" id="SSF48452">
    <property type="entry name" value="TPR-like"/>
    <property type="match status" value="1"/>
</dbReference>
<feature type="region of interest" description="Disordered" evidence="2">
    <location>
        <begin position="229"/>
        <end position="249"/>
    </location>
</feature>
<protein>
    <recommendedName>
        <fullName evidence="7">Heterokaryon incompatibility domain-containing protein</fullName>
    </recommendedName>
</protein>
<feature type="domain" description="Heterokaryon incompatibility" evidence="4">
    <location>
        <begin position="344"/>
        <end position="428"/>
    </location>
</feature>
<dbReference type="InterPro" id="IPR002182">
    <property type="entry name" value="NB-ARC"/>
</dbReference>
<dbReference type="Pfam" id="PF06985">
    <property type="entry name" value="HET"/>
    <property type="match status" value="1"/>
</dbReference>
<dbReference type="PROSITE" id="PS50005">
    <property type="entry name" value="TPR"/>
    <property type="match status" value="2"/>
</dbReference>
<feature type="repeat" description="TPR" evidence="1">
    <location>
        <begin position="1066"/>
        <end position="1099"/>
    </location>
</feature>
<accession>A0A553I053</accession>
<feature type="domain" description="NB-ARC" evidence="3">
    <location>
        <begin position="591"/>
        <end position="742"/>
    </location>
</feature>
<dbReference type="EMBL" id="VFLP01000028">
    <property type="protein sequence ID" value="TRX93584.1"/>
    <property type="molecule type" value="Genomic_DNA"/>
</dbReference>
<name>A0A553I053_9PEZI</name>
<dbReference type="PANTHER" id="PTHR10622:SF13">
    <property type="entry name" value="NACHT DOMAIN-CONTAINING PROTEIN"/>
    <property type="match status" value="1"/>
</dbReference>
<dbReference type="InterPro" id="IPR027417">
    <property type="entry name" value="P-loop_NTPase"/>
</dbReference>
<keyword evidence="1" id="KW-0802">TPR repeat</keyword>
<dbReference type="SMART" id="SM00028">
    <property type="entry name" value="TPR"/>
    <property type="match status" value="6"/>
</dbReference>
<comment type="caution">
    <text evidence="5">The sequence shown here is derived from an EMBL/GenBank/DDBJ whole genome shotgun (WGS) entry which is preliminary data.</text>
</comment>
<reference evidence="6" key="1">
    <citation type="submission" date="2019-06" db="EMBL/GenBank/DDBJ databases">
        <title>Draft genome sequence of the griseofulvin-producing fungus Xylaria cubensis strain G536.</title>
        <authorList>
            <person name="Mead M.E."/>
            <person name="Raja H.A."/>
            <person name="Steenwyk J.L."/>
            <person name="Knowles S.L."/>
            <person name="Oberlies N.H."/>
            <person name="Rokas A."/>
        </authorList>
    </citation>
    <scope>NUCLEOTIDE SEQUENCE [LARGE SCALE GENOMIC DNA]</scope>
    <source>
        <strain evidence="6">G536</strain>
    </source>
</reference>
<dbReference type="OrthoDB" id="626167at2759"/>
<evidence type="ECO:0000313" key="5">
    <source>
        <dbReference type="EMBL" id="TRX93584.1"/>
    </source>
</evidence>
<evidence type="ECO:0000256" key="1">
    <source>
        <dbReference type="PROSITE-ProRule" id="PRU00339"/>
    </source>
</evidence>
<organism evidence="5 6">
    <name type="scientific">Xylaria flabelliformis</name>
    <dbReference type="NCBI Taxonomy" id="2512241"/>
    <lineage>
        <taxon>Eukaryota</taxon>
        <taxon>Fungi</taxon>
        <taxon>Dikarya</taxon>
        <taxon>Ascomycota</taxon>
        <taxon>Pezizomycotina</taxon>
        <taxon>Sordariomycetes</taxon>
        <taxon>Xylariomycetidae</taxon>
        <taxon>Xylariales</taxon>
        <taxon>Xylariaceae</taxon>
        <taxon>Xylaria</taxon>
    </lineage>
</organism>
<evidence type="ECO:0000259" key="3">
    <source>
        <dbReference type="Pfam" id="PF00931"/>
    </source>
</evidence>
<dbReference type="PANTHER" id="PTHR10622">
    <property type="entry name" value="HET DOMAIN-CONTAINING PROTEIN"/>
    <property type="match status" value="1"/>
</dbReference>
<dbReference type="STRING" id="2512241.A0A553I053"/>
<dbReference type="PROSITE" id="PS50293">
    <property type="entry name" value="TPR_REGION"/>
    <property type="match status" value="1"/>
</dbReference>
<dbReference type="Pfam" id="PF13424">
    <property type="entry name" value="TPR_12"/>
    <property type="match status" value="2"/>
</dbReference>
<dbReference type="Gene3D" id="3.40.50.300">
    <property type="entry name" value="P-loop containing nucleotide triphosphate hydrolases"/>
    <property type="match status" value="1"/>
</dbReference>
<feature type="compositionally biased region" description="Gly residues" evidence="2">
    <location>
        <begin position="200"/>
        <end position="210"/>
    </location>
</feature>
<dbReference type="Gene3D" id="1.25.40.10">
    <property type="entry name" value="Tetratricopeptide repeat domain"/>
    <property type="match status" value="2"/>
</dbReference>
<dbReference type="InterPro" id="IPR019734">
    <property type="entry name" value="TPR_rpt"/>
</dbReference>
<dbReference type="InterPro" id="IPR011990">
    <property type="entry name" value="TPR-like_helical_dom_sf"/>
</dbReference>
<feature type="compositionally biased region" description="Low complexity" evidence="2">
    <location>
        <begin position="19"/>
        <end position="38"/>
    </location>
</feature>
<dbReference type="GO" id="GO:0043531">
    <property type="term" value="F:ADP binding"/>
    <property type="evidence" value="ECO:0007669"/>
    <property type="project" value="InterPro"/>
</dbReference>
<keyword evidence="6" id="KW-1185">Reference proteome</keyword>
<dbReference type="Proteomes" id="UP000319160">
    <property type="component" value="Unassembled WGS sequence"/>
</dbReference>
<dbReference type="Pfam" id="PF00931">
    <property type="entry name" value="NB-ARC"/>
    <property type="match status" value="1"/>
</dbReference>
<sequence>MSAAEYYGTSGGGGGGGSYPPRQSQSPYPSQPQYAPSPSHSPYPPQQQQQQQPYGGSPYPSYAPPPQQSQGHLSPYPYPQQPQYARPGSAHSDAPPYPGSVSGSASPLPRPHSADPYAAQQQQYDRDPNGGGAEDGERGLGATLLGGGAGGFLGHKLGKGKFGTLLGSAVGAVAANVIENKLEGRNGKNKHHHGSSSHHQGGGNPYGYSSGGHGSGGLLGSASGFLGGGHNRRSSHDSSGSYYGGGGSSSSEHAIMGITDTMGTKSGTEESQMRYAGCGFTGSGAAFRAGLETFLLLLFISFIGNILHRFVTSDPNSAMRLLSRDDTGLFSLEEYLSSATIPPYAILSHTWSPDEVTYEDLTSRTYLHKHGYRKIRFCAEQAERDRLRHFWVDTCCIDKSSSAELSESINSMFGWYRNASKCYAYLEDVSGPIPRDRDQDNSRNWRLQFQRSRWFTRAWTLQELIAPAIVEFFSGTGEKLGNKATLESLICDVTGIPAQALRGRLLHHYTTTEKMAWAGLREATKPEDMAYSLLGIFDVQLPLIYGEGKEKAKKRLREEICKDQKGSQHEEFSVPFSLYDVPEIEKFVARENELAEIHEELRSDGSRRAVVLHGLGGIGKTQLAIAYTKRHKDHYSAIFWINISDENSLSKSFTRIANQIIQRHPSAKPSINMSNKGSPHETIAGVKEWLSLPNNTRWLLVYDNYDNPKLPSNTDRTAIDIQEYLPEVYQGSIMITTRSSEVKIGHTIRMGKIQNVQDSLEILSTTSKRKGLSGDHDAARLAEELDGLPLALATAGAYLEQTSVSFGSYLNLYRDSWVRLQTNTPQLGSYADRTLYSTWELSYNKIRQRNENAAALLRLWAYFNSQDIWLELLQSDDKHNIRWIREVTKDELTFTQAVRTLIDYGLVEIHYSKDERSIERRLFQHAAKYDAVILDTIIDKQAWIFSNLSILYLKHGKPKEAVEMCRRALTVCEKVFGSQHPVTLQTLNNLGIVYIQDGNFEKALEIYQRALQGAEHTLGPNHDLTRVIVCNLGFMFSQQGLLKDAEDIFQRTLQSRENRAGNIDTANEMYSLGLIFEKQGRLNEAENMYQRALKCLEEALGPNQISRVDNVYSPDRIFYDQSKLKDAEDLYIWGIIDRKRMVMVNVSILDIVRRLCSVFRAQGKLEEAEDLYYRALQGKARGVGPMNAVTLDIVSHLGHLLLVQGKLKDAEELYRWTLQGIGKHLGPNHLSTFFPVYGLGDVFYARGKPEEAEEMYRLALQGFQSVYGSDHIWTQYILRKIQGLTASRGFGMRRESPSVQAMFLTFRERTHIVMKFHIEPSLFQNSGPNYPKE</sequence>
<proteinExistence type="predicted"/>
<feature type="compositionally biased region" description="Basic residues" evidence="2">
    <location>
        <begin position="187"/>
        <end position="196"/>
    </location>
</feature>
<dbReference type="SUPFAM" id="SSF52540">
    <property type="entry name" value="P-loop containing nucleoside triphosphate hydrolases"/>
    <property type="match status" value="1"/>
</dbReference>
<dbReference type="InterPro" id="IPR010730">
    <property type="entry name" value="HET"/>
</dbReference>
<feature type="region of interest" description="Disordered" evidence="2">
    <location>
        <begin position="184"/>
        <end position="210"/>
    </location>
</feature>
<feature type="compositionally biased region" description="Low complexity" evidence="2">
    <location>
        <begin position="46"/>
        <end position="60"/>
    </location>
</feature>
<evidence type="ECO:0000256" key="2">
    <source>
        <dbReference type="SAM" id="MobiDB-lite"/>
    </source>
</evidence>